<sequence length="236" mass="26279">MAAAAASALHSVPESDWLQLERYSDIVLGKVQNHGGDQCDHQQPSSVAAGKMAVPTLSYLHTLEQRMSQQKLDHDEQLQTLRAEIEQHVQRIDEIHHQLYADADDLTDRSARALDAHQDEMTTLRETVDEIRSTRALDAHQDEVAALRKTVDELRRRIDDLQASIISQQNVEPELIAGLDEQSKEQPPVVGPFPEGPRPAVNFSPWSSEAGGDKDQDERVIRDGNSSKVVEEGVAE</sequence>
<evidence type="ECO:0000256" key="2">
    <source>
        <dbReference type="SAM" id="MobiDB-lite"/>
    </source>
</evidence>
<proteinExistence type="predicted"/>
<keyword evidence="1" id="KW-0175">Coiled coil</keyword>
<dbReference type="Gene3D" id="1.10.287.1490">
    <property type="match status" value="1"/>
</dbReference>
<feature type="coiled-coil region" evidence="1">
    <location>
        <begin position="71"/>
        <end position="171"/>
    </location>
</feature>
<dbReference type="EMBL" id="CP099432">
    <property type="protein sequence ID" value="USW59695.1"/>
    <property type="molecule type" value="Genomic_DNA"/>
</dbReference>
<gene>
    <name evidence="3" type="ORF">Slin15195_G130140</name>
</gene>
<evidence type="ECO:0000313" key="4">
    <source>
        <dbReference type="Proteomes" id="UP001056384"/>
    </source>
</evidence>
<reference evidence="3" key="1">
    <citation type="submission" date="2022-06" db="EMBL/GenBank/DDBJ databases">
        <title>Complete genome sequences of two strains of the flax pathogen Septoria linicola.</title>
        <authorList>
            <person name="Lapalu N."/>
            <person name="Simon A."/>
            <person name="Demenou B."/>
            <person name="Paumier D."/>
            <person name="Guillot M.-P."/>
            <person name="Gout L."/>
            <person name="Valade R."/>
        </authorList>
    </citation>
    <scope>NUCLEOTIDE SEQUENCE</scope>
    <source>
        <strain evidence="3">SE15195</strain>
    </source>
</reference>
<protein>
    <submittedName>
        <fullName evidence="3">Uncharacterized protein</fullName>
    </submittedName>
</protein>
<name>A0A9Q9B7H6_9PEZI</name>
<evidence type="ECO:0000313" key="3">
    <source>
        <dbReference type="EMBL" id="USW59695.1"/>
    </source>
</evidence>
<evidence type="ECO:0000256" key="1">
    <source>
        <dbReference type="SAM" id="Coils"/>
    </source>
</evidence>
<keyword evidence="4" id="KW-1185">Reference proteome</keyword>
<dbReference type="Proteomes" id="UP001056384">
    <property type="component" value="Chromosome 15"/>
</dbReference>
<organism evidence="3 4">
    <name type="scientific">Septoria linicola</name>
    <dbReference type="NCBI Taxonomy" id="215465"/>
    <lineage>
        <taxon>Eukaryota</taxon>
        <taxon>Fungi</taxon>
        <taxon>Dikarya</taxon>
        <taxon>Ascomycota</taxon>
        <taxon>Pezizomycotina</taxon>
        <taxon>Dothideomycetes</taxon>
        <taxon>Dothideomycetidae</taxon>
        <taxon>Mycosphaerellales</taxon>
        <taxon>Mycosphaerellaceae</taxon>
        <taxon>Septoria</taxon>
    </lineage>
</organism>
<feature type="compositionally biased region" description="Basic and acidic residues" evidence="2">
    <location>
        <begin position="211"/>
        <end position="222"/>
    </location>
</feature>
<accession>A0A9Q9B7H6</accession>
<feature type="region of interest" description="Disordered" evidence="2">
    <location>
        <begin position="181"/>
        <end position="236"/>
    </location>
</feature>
<dbReference type="AlphaFoldDB" id="A0A9Q9B7H6"/>